<protein>
    <submittedName>
        <fullName evidence="2">Uncharacterized protein</fullName>
    </submittedName>
</protein>
<dbReference type="SUPFAM" id="SSF49452">
    <property type="entry name" value="Starch-binding domain-like"/>
    <property type="match status" value="1"/>
</dbReference>
<evidence type="ECO:0000313" key="3">
    <source>
        <dbReference type="Proteomes" id="UP001185028"/>
    </source>
</evidence>
<dbReference type="Proteomes" id="UP001185028">
    <property type="component" value="Unassembled WGS sequence"/>
</dbReference>
<proteinExistence type="predicted"/>
<comment type="caution">
    <text evidence="2">The sequence shown here is derived from an EMBL/GenBank/DDBJ whole genome shotgun (WGS) entry which is preliminary data.</text>
</comment>
<organism evidence="2 3">
    <name type="scientific">Paenibacillus hunanensis</name>
    <dbReference type="NCBI Taxonomy" id="539262"/>
    <lineage>
        <taxon>Bacteria</taxon>
        <taxon>Bacillati</taxon>
        <taxon>Bacillota</taxon>
        <taxon>Bacilli</taxon>
        <taxon>Bacillales</taxon>
        <taxon>Paenibacillaceae</taxon>
        <taxon>Paenibacillus</taxon>
    </lineage>
</organism>
<gene>
    <name evidence="2" type="ORF">JOC58_003326</name>
</gene>
<name>A0ABU1J1N6_9BACL</name>
<dbReference type="InterPro" id="IPR013784">
    <property type="entry name" value="Carb-bd-like_fold"/>
</dbReference>
<reference evidence="2 3" key="1">
    <citation type="submission" date="2023-07" db="EMBL/GenBank/DDBJ databases">
        <title>Genomic Encyclopedia of Type Strains, Phase IV (KMG-IV): sequencing the most valuable type-strain genomes for metagenomic binning, comparative biology and taxonomic classification.</title>
        <authorList>
            <person name="Goeker M."/>
        </authorList>
    </citation>
    <scope>NUCLEOTIDE SEQUENCE [LARGE SCALE GENOMIC DNA]</scope>
    <source>
        <strain evidence="2 3">DSM 22170</strain>
    </source>
</reference>
<sequence length="144" mass="16195">MVPMMLAVLAMLFSLTIAPLSTYAASSSDTNRQARLFGEVEDTFTIGNNETHRVGPLASTGYVNVWLTFPLAAGESLSYKYERYNEETDTWQVVNSSSVTGPYSQYFFTTNDPGYDQLGVYRLVFTANVTEPIEVYLYGEYMAW</sequence>
<evidence type="ECO:0000256" key="1">
    <source>
        <dbReference type="SAM" id="SignalP"/>
    </source>
</evidence>
<keyword evidence="3" id="KW-1185">Reference proteome</keyword>
<keyword evidence="1" id="KW-0732">Signal</keyword>
<accession>A0ABU1J1N6</accession>
<dbReference type="EMBL" id="JAVDQH010000014">
    <property type="protein sequence ID" value="MDR6245413.1"/>
    <property type="molecule type" value="Genomic_DNA"/>
</dbReference>
<feature type="signal peptide" evidence="1">
    <location>
        <begin position="1"/>
        <end position="24"/>
    </location>
</feature>
<evidence type="ECO:0000313" key="2">
    <source>
        <dbReference type="EMBL" id="MDR6245413.1"/>
    </source>
</evidence>
<feature type="chain" id="PRO_5047021924" evidence="1">
    <location>
        <begin position="25"/>
        <end position="144"/>
    </location>
</feature>
<dbReference type="RefSeq" id="WP_188777534.1">
    <property type="nucleotide sequence ID" value="NZ_BMMB01000010.1"/>
</dbReference>